<dbReference type="EMBL" id="AP018732">
    <property type="protein sequence ID" value="BBE42680.1"/>
    <property type="molecule type" value="Genomic_DNA"/>
</dbReference>
<protein>
    <submittedName>
        <fullName evidence="1">Uncharacterized protein</fullName>
    </submittedName>
</protein>
<proteinExistence type="predicted"/>
<dbReference type="KEGG" id="ccai:NAS2_1291"/>
<reference evidence="1 2" key="1">
    <citation type="journal article" date="2019" name="ISME J.">
        <title>Isolation and characterization of a thermophilic sulfur- and iron-reducing thaumarchaeote from a terrestrial acidic hot spring.</title>
        <authorList>
            <person name="Kato S."/>
            <person name="Itoh T."/>
            <person name="Yuki M."/>
            <person name="Nagamori M."/>
            <person name="Ohnishi M."/>
            <person name="Uematsu K."/>
            <person name="Suzuki K."/>
            <person name="Takashina T."/>
            <person name="Ohkuma M."/>
        </authorList>
    </citation>
    <scope>NUCLEOTIDE SEQUENCE [LARGE SCALE GENOMIC DNA]</scope>
    <source>
        <strain evidence="1 2">NAS-02</strain>
    </source>
</reference>
<evidence type="ECO:0000313" key="2">
    <source>
        <dbReference type="Proteomes" id="UP000509448"/>
    </source>
</evidence>
<dbReference type="Proteomes" id="UP000509448">
    <property type="component" value="Chromosome"/>
</dbReference>
<dbReference type="AlphaFoldDB" id="A0A4V0P1R9"/>
<keyword evidence="2" id="KW-1185">Reference proteome</keyword>
<organism evidence="1 2">
    <name type="scientific">Conexivisphaera calida</name>
    <dbReference type="NCBI Taxonomy" id="1874277"/>
    <lineage>
        <taxon>Archaea</taxon>
        <taxon>Nitrososphaerota</taxon>
        <taxon>Conexivisphaeria</taxon>
        <taxon>Conexivisphaerales</taxon>
        <taxon>Conexivisphaeraceae</taxon>
        <taxon>Conexivisphaera</taxon>
    </lineage>
</organism>
<sequence>MEQGDEEKHSGAFSWVKDVYENLDYYLGTEEGRRKLEEIARSESQRLEDEIARVHRPQREIIWMSRWCLRCSHMREHRGRYYCEFHNTRLVKPFHGRPLWAVVADQEGDAHYVLLGIDWDKRWEEVEDYIVSAAMDAINGGRPYFCYEPAKE</sequence>
<accession>A0A4V0P1R9</accession>
<evidence type="ECO:0000313" key="1">
    <source>
        <dbReference type="EMBL" id="BBE42680.1"/>
    </source>
</evidence>
<name>A0A4V0P1R9_9ARCH</name>
<gene>
    <name evidence="1" type="ORF">NAS2_1291</name>
</gene>